<feature type="compositionally biased region" description="Basic and acidic residues" evidence="2">
    <location>
        <begin position="60"/>
        <end position="123"/>
    </location>
</feature>
<dbReference type="EMBL" id="LR796899">
    <property type="protein sequence ID" value="CAB4172943.1"/>
    <property type="molecule type" value="Genomic_DNA"/>
</dbReference>
<keyword evidence="1" id="KW-0175">Coiled coil</keyword>
<organism evidence="3">
    <name type="scientific">uncultured Caudovirales phage</name>
    <dbReference type="NCBI Taxonomy" id="2100421"/>
    <lineage>
        <taxon>Viruses</taxon>
        <taxon>Duplodnaviria</taxon>
        <taxon>Heunggongvirae</taxon>
        <taxon>Uroviricota</taxon>
        <taxon>Caudoviricetes</taxon>
        <taxon>Peduoviridae</taxon>
        <taxon>Maltschvirus</taxon>
        <taxon>Maltschvirus maltsch</taxon>
    </lineage>
</organism>
<accession>A0A6J5PMT0</accession>
<evidence type="ECO:0000313" key="3">
    <source>
        <dbReference type="EMBL" id="CAB4172943.1"/>
    </source>
</evidence>
<name>A0A6J5PMT0_9CAUD</name>
<reference evidence="3" key="1">
    <citation type="submission" date="2020-05" db="EMBL/GenBank/DDBJ databases">
        <authorList>
            <person name="Chiriac C."/>
            <person name="Salcher M."/>
            <person name="Ghai R."/>
            <person name="Kavagutti S V."/>
        </authorList>
    </citation>
    <scope>NUCLEOTIDE SEQUENCE</scope>
</reference>
<feature type="compositionally biased region" description="Polar residues" evidence="2">
    <location>
        <begin position="7"/>
        <end position="26"/>
    </location>
</feature>
<proteinExistence type="predicted"/>
<evidence type="ECO:0000256" key="1">
    <source>
        <dbReference type="SAM" id="Coils"/>
    </source>
</evidence>
<feature type="region of interest" description="Disordered" evidence="2">
    <location>
        <begin position="1"/>
        <end position="123"/>
    </location>
</feature>
<feature type="compositionally biased region" description="Acidic residues" evidence="2">
    <location>
        <begin position="33"/>
        <end position="51"/>
    </location>
</feature>
<sequence>MSEVQESKQAQNVVTSENLAEFNQTHLRLAPDEPVEATEEVEPTESEDESGQEAVNEATEPEKKQNPKLEKRFSELTKQRELARQEAAKEREARTALEARLRELEDRVTPKADPIEEEPKPEQFTDAFEYAKALADYSAENALKKRDQQEAERRVQEERQKVITTWNERLEAAKAEMPDFEDMVASSEVAVSDQVRDAILESDIGPKILYHLAENPEIGEKLAKLSTINALREIGRLEAKLETPTGAAKPVSVSKAPAPIKPIKAMGSTLDNKLDSNGEFHGTYAQWRAARKAGKIR</sequence>
<protein>
    <recommendedName>
        <fullName evidence="4">Scaffolding protein</fullName>
    </recommendedName>
</protein>
<evidence type="ECO:0008006" key="4">
    <source>
        <dbReference type="Google" id="ProtNLM"/>
    </source>
</evidence>
<gene>
    <name evidence="3" type="ORF">UFOVP953_18</name>
</gene>
<feature type="coiled-coil region" evidence="1">
    <location>
        <begin position="134"/>
        <end position="161"/>
    </location>
</feature>
<evidence type="ECO:0000256" key="2">
    <source>
        <dbReference type="SAM" id="MobiDB-lite"/>
    </source>
</evidence>